<reference evidence="1" key="2">
    <citation type="submission" date="2024-05" db="EMBL/GenBank/DDBJ databases">
        <authorList>
            <person name="Mellies J."/>
            <person name="Newton I."/>
        </authorList>
    </citation>
    <scope>NUCLEOTIDE SEQUENCE</scope>
    <source>
        <strain evidence="1">13.2</strain>
    </source>
</reference>
<sequence>MGVRLVAKGVDAESVATEYAAPVRRGLEAVHFLNSSLTKAARNFAPGKGQSKVVGAPVPQAAYLSCKGTVNLIETAMSETESMTMFVIARTAADGSVVADRPMFLGNYQGQAGDGGAAYGVSIYLSALNRITATAGYGSDAGTNTNILAGVTKPAVANLWGLYMIQVTPTAVVMRDFTNGLTQTTSASLPRRLATGKIRIGSGQTNLLGACDVAAFQGHSVALTETEIQTTVADLRAYAARRGITV</sequence>
<accession>A0AAU7BHR6</accession>
<organism evidence="1">
    <name type="scientific">Pseudomonas sp. 13.2</name>
    <dbReference type="NCBI Taxonomy" id="3144665"/>
    <lineage>
        <taxon>Bacteria</taxon>
        <taxon>Pseudomonadati</taxon>
        <taxon>Pseudomonadota</taxon>
        <taxon>Gammaproteobacteria</taxon>
        <taxon>Pseudomonadales</taxon>
        <taxon>Pseudomonadaceae</taxon>
        <taxon>Pseudomonas</taxon>
    </lineage>
</organism>
<protein>
    <submittedName>
        <fullName evidence="1">Uncharacterized protein</fullName>
    </submittedName>
</protein>
<name>A0AAU7BHR6_9PSED</name>
<reference evidence="1" key="1">
    <citation type="journal article" date="2019" name="Microbiol. Resour. Announc.">
        <title>Draft Genome Sequences of Five Environmental Bacterial Isolates That Degrade Polyethylene Terephthalate Plastic.</title>
        <authorList>
            <person name="Leon-Zayas R."/>
            <person name="Roberts C."/>
            <person name="Vague M."/>
            <person name="Mellies J.L."/>
        </authorList>
    </citation>
    <scope>NUCLEOTIDE SEQUENCE</scope>
    <source>
        <strain evidence="1">13.2</strain>
    </source>
</reference>
<gene>
    <name evidence="1" type="ORF">ABH853_02210</name>
</gene>
<dbReference type="AlphaFoldDB" id="A0AAU7BHR6"/>
<dbReference type="EMBL" id="CP157179">
    <property type="protein sequence ID" value="XBG32145.1"/>
    <property type="molecule type" value="Genomic_DNA"/>
</dbReference>
<evidence type="ECO:0000313" key="1">
    <source>
        <dbReference type="EMBL" id="XBG32145.1"/>
    </source>
</evidence>
<proteinExistence type="predicted"/>